<dbReference type="Proteomes" id="UP000000560">
    <property type="component" value="Chromosome III"/>
</dbReference>
<dbReference type="RefSeq" id="XP_662528.1">
    <property type="nucleotide sequence ID" value="XM_657436.1"/>
</dbReference>
<dbReference type="GeneID" id="2872722"/>
<dbReference type="EMBL" id="BN001303">
    <property type="protein sequence ID" value="CBF76470.1"/>
    <property type="molecule type" value="Genomic_DNA"/>
</dbReference>
<dbReference type="AlphaFoldDB" id="Q5B3F6"/>
<reference evidence="2" key="1">
    <citation type="journal article" date="2005" name="Nature">
        <title>Sequencing of Aspergillus nidulans and comparative analysis with A. fumigatus and A. oryzae.</title>
        <authorList>
            <person name="Galagan J.E."/>
            <person name="Calvo S.E."/>
            <person name="Cuomo C."/>
            <person name="Ma L.J."/>
            <person name="Wortman J.R."/>
            <person name="Batzoglou S."/>
            <person name="Lee S.I."/>
            <person name="Basturkmen M."/>
            <person name="Spevak C.C."/>
            <person name="Clutterbuck J."/>
            <person name="Kapitonov V."/>
            <person name="Jurka J."/>
            <person name="Scazzocchio C."/>
            <person name="Farman M."/>
            <person name="Butler J."/>
            <person name="Purcell S."/>
            <person name="Harris S."/>
            <person name="Braus G.H."/>
            <person name="Draht O."/>
            <person name="Busch S."/>
            <person name="D'Enfert C."/>
            <person name="Bouchier C."/>
            <person name="Goldman G.H."/>
            <person name="Bell-Pedersen D."/>
            <person name="Griffiths-Jones S."/>
            <person name="Doonan J.H."/>
            <person name="Yu J."/>
            <person name="Vienken K."/>
            <person name="Pain A."/>
            <person name="Freitag M."/>
            <person name="Selker E.U."/>
            <person name="Archer D.B."/>
            <person name="Penalva M.A."/>
            <person name="Oakley B.R."/>
            <person name="Momany M."/>
            <person name="Tanaka T."/>
            <person name="Kumagai T."/>
            <person name="Asai K."/>
            <person name="Machida M."/>
            <person name="Nierman W.C."/>
            <person name="Denning D.W."/>
            <person name="Caddick M."/>
            <person name="Hynes M."/>
            <person name="Paoletti M."/>
            <person name="Fischer R."/>
            <person name="Miller B."/>
            <person name="Dyer P."/>
            <person name="Sachs M.S."/>
            <person name="Osmani S.A."/>
            <person name="Birren B.W."/>
        </authorList>
    </citation>
    <scope>NUCLEOTIDE SEQUENCE [LARGE SCALE GENOMIC DNA]</scope>
    <source>
        <strain evidence="2">FGSC A4 / ATCC 38163 / CBS 112.46 / NRRL 194 / M139</strain>
    </source>
</reference>
<organism evidence="1 2">
    <name type="scientific">Emericella nidulans (strain FGSC A4 / ATCC 38163 / CBS 112.46 / NRRL 194 / M139)</name>
    <name type="common">Aspergillus nidulans</name>
    <dbReference type="NCBI Taxonomy" id="227321"/>
    <lineage>
        <taxon>Eukaryota</taxon>
        <taxon>Fungi</taxon>
        <taxon>Dikarya</taxon>
        <taxon>Ascomycota</taxon>
        <taxon>Pezizomycotina</taxon>
        <taxon>Eurotiomycetes</taxon>
        <taxon>Eurotiomycetidae</taxon>
        <taxon>Eurotiales</taxon>
        <taxon>Aspergillaceae</taxon>
        <taxon>Aspergillus</taxon>
        <taxon>Aspergillus subgen. Nidulantes</taxon>
    </lineage>
</organism>
<name>Q5B3F6_EMENI</name>
<evidence type="ECO:0000313" key="2">
    <source>
        <dbReference type="Proteomes" id="UP000000560"/>
    </source>
</evidence>
<dbReference type="VEuPathDB" id="FungiDB:AN4924"/>
<protein>
    <submittedName>
        <fullName evidence="1">Uncharacterized protein</fullName>
    </submittedName>
</protein>
<dbReference type="KEGG" id="ani:ANIA_04924"/>
<accession>C8V9E4</accession>
<sequence>METMSQVGAGFSSETANFGVYEIKVESDPQDKIDKVSALRLGDYWDQGDPTAKASRIEILHRQPAVSRRPGNGREQPMSQLILVRLPLPTSSSIRTQWAPSIPCLQSETTRSRTRYGSMGQ</sequence>
<reference evidence="2" key="2">
    <citation type="journal article" date="2009" name="Fungal Genet. Biol.">
        <title>The 2008 update of the Aspergillus nidulans genome annotation: a community effort.</title>
        <authorList>
            <person name="Wortman J.R."/>
            <person name="Gilsenan J.M."/>
            <person name="Joardar V."/>
            <person name="Deegan J."/>
            <person name="Clutterbuck J."/>
            <person name="Andersen M.R."/>
            <person name="Archer D."/>
            <person name="Bencina M."/>
            <person name="Braus G."/>
            <person name="Coutinho P."/>
            <person name="von Dohren H."/>
            <person name="Doonan J."/>
            <person name="Driessen A.J."/>
            <person name="Durek P."/>
            <person name="Espeso E."/>
            <person name="Fekete E."/>
            <person name="Flipphi M."/>
            <person name="Estrada C.G."/>
            <person name="Geysens S."/>
            <person name="Goldman G."/>
            <person name="de Groot P.W."/>
            <person name="Hansen K."/>
            <person name="Harris S.D."/>
            <person name="Heinekamp T."/>
            <person name="Helmstaedt K."/>
            <person name="Henrissat B."/>
            <person name="Hofmann G."/>
            <person name="Homan T."/>
            <person name="Horio T."/>
            <person name="Horiuchi H."/>
            <person name="James S."/>
            <person name="Jones M."/>
            <person name="Karaffa L."/>
            <person name="Karanyi Z."/>
            <person name="Kato M."/>
            <person name="Keller N."/>
            <person name="Kelly D.E."/>
            <person name="Kiel J.A."/>
            <person name="Kim J.M."/>
            <person name="van der Klei I.J."/>
            <person name="Klis F.M."/>
            <person name="Kovalchuk A."/>
            <person name="Krasevec N."/>
            <person name="Kubicek C.P."/>
            <person name="Liu B."/>
            <person name="Maccabe A."/>
            <person name="Meyer V."/>
            <person name="Mirabito P."/>
            <person name="Miskei M."/>
            <person name="Mos M."/>
            <person name="Mullins J."/>
            <person name="Nelson D.R."/>
            <person name="Nielsen J."/>
            <person name="Oakley B.R."/>
            <person name="Osmani S.A."/>
            <person name="Pakula T."/>
            <person name="Paszewski A."/>
            <person name="Paulsen I."/>
            <person name="Pilsyk S."/>
            <person name="Pocsi I."/>
            <person name="Punt P.J."/>
            <person name="Ram A.F."/>
            <person name="Ren Q."/>
            <person name="Robellet X."/>
            <person name="Robson G."/>
            <person name="Seiboth B."/>
            <person name="van Solingen P."/>
            <person name="Specht T."/>
            <person name="Sun J."/>
            <person name="Taheri-Talesh N."/>
            <person name="Takeshita N."/>
            <person name="Ussery D."/>
            <person name="vanKuyk P.A."/>
            <person name="Visser H."/>
            <person name="van de Vondervoort P.J."/>
            <person name="de Vries R.P."/>
            <person name="Walton J."/>
            <person name="Xiang X."/>
            <person name="Xiong Y."/>
            <person name="Zeng A.P."/>
            <person name="Brandt B.W."/>
            <person name="Cornell M.J."/>
            <person name="van den Hondel C.A."/>
            <person name="Visser J."/>
            <person name="Oliver S.G."/>
            <person name="Turner G."/>
        </authorList>
    </citation>
    <scope>GENOME REANNOTATION</scope>
    <source>
        <strain evidence="2">FGSC A4 / ATCC 38163 / CBS 112.46 / NRRL 194 / M139</strain>
    </source>
</reference>
<proteinExistence type="predicted"/>
<dbReference type="HOGENOM" id="CLU_2038046_0_0_1"/>
<accession>Q5B3F6</accession>
<keyword evidence="2" id="KW-1185">Reference proteome</keyword>
<gene>
    <name evidence="1" type="ORF">ANIA_04924</name>
</gene>
<dbReference type="InParanoid" id="Q5B3F6"/>
<evidence type="ECO:0000313" key="1">
    <source>
        <dbReference type="EMBL" id="CBF76470.1"/>
    </source>
</evidence>